<dbReference type="EMBL" id="AOKY01000488">
    <property type="protein sequence ID" value="KDB21514.1"/>
    <property type="molecule type" value="Genomic_DNA"/>
</dbReference>
<sequence>MLRPGRRDEAIDLLSKIWNGAAPFEWSTPHVTKGTRFSLTSGRQGRRSTLYPLGKAILQLTSAEDGDHHQMEEELRELHPHYNELRTAVINGKNMYLDTEPYDDVSGDLRLHGFWFSENPMTFPVRVTDWPRPFPLGQPLSRARNPDLRRELRKQLKNAKTLGKELSYLSQSSADHGNLNESNSLLM</sequence>
<dbReference type="STRING" id="1215338.A0A059J154"/>
<dbReference type="OrthoDB" id="10385864at2759"/>
<evidence type="ECO:0000313" key="2">
    <source>
        <dbReference type="Proteomes" id="UP000024533"/>
    </source>
</evidence>
<proteinExistence type="predicted"/>
<keyword evidence="2" id="KW-1185">Reference proteome</keyword>
<name>A0A059J154_TRIIM</name>
<reference evidence="1 2" key="1">
    <citation type="submission" date="2014-02" db="EMBL/GenBank/DDBJ databases">
        <title>The Genome Sequence of Trichophyton interdigitale MR816.</title>
        <authorList>
            <consortium name="The Broad Institute Genomics Platform"/>
            <person name="Cuomo C.A."/>
            <person name="White T.C."/>
            <person name="Graser Y."/>
            <person name="Martinez-Rossi N."/>
            <person name="Heitman J."/>
            <person name="Young S.K."/>
            <person name="Zeng Q."/>
            <person name="Gargeya S."/>
            <person name="Abouelleil A."/>
            <person name="Alvarado L."/>
            <person name="Chapman S.B."/>
            <person name="Gainer-Dewar J."/>
            <person name="Goldberg J."/>
            <person name="Griggs A."/>
            <person name="Gujja S."/>
            <person name="Hansen M."/>
            <person name="Howarth C."/>
            <person name="Imamovic A."/>
            <person name="Larimer J."/>
            <person name="Martinez D."/>
            <person name="Murphy C."/>
            <person name="Pearson M.D."/>
            <person name="Persinoti G."/>
            <person name="Poon T."/>
            <person name="Priest M."/>
            <person name="Roberts A.D."/>
            <person name="Saif S."/>
            <person name="Shea T.D."/>
            <person name="Sykes S.N."/>
            <person name="Wortman J."/>
            <person name="Nusbaum C."/>
            <person name="Birren B."/>
        </authorList>
    </citation>
    <scope>NUCLEOTIDE SEQUENCE [LARGE SCALE GENOMIC DNA]</scope>
    <source>
        <strain evidence="1 2">MR816</strain>
    </source>
</reference>
<organism evidence="1 2">
    <name type="scientific">Trichophyton interdigitale (strain MR816)</name>
    <dbReference type="NCBI Taxonomy" id="1215338"/>
    <lineage>
        <taxon>Eukaryota</taxon>
        <taxon>Fungi</taxon>
        <taxon>Dikarya</taxon>
        <taxon>Ascomycota</taxon>
        <taxon>Pezizomycotina</taxon>
        <taxon>Eurotiomycetes</taxon>
        <taxon>Eurotiomycetidae</taxon>
        <taxon>Onygenales</taxon>
        <taxon>Arthrodermataceae</taxon>
        <taxon>Trichophyton</taxon>
    </lineage>
</organism>
<evidence type="ECO:0000313" key="1">
    <source>
        <dbReference type="EMBL" id="KDB21514.1"/>
    </source>
</evidence>
<dbReference type="Proteomes" id="UP000024533">
    <property type="component" value="Unassembled WGS sequence"/>
</dbReference>
<protein>
    <submittedName>
        <fullName evidence="1">Uncharacterized protein</fullName>
    </submittedName>
</protein>
<gene>
    <name evidence="1" type="ORF">H109_06553</name>
</gene>
<dbReference type="AlphaFoldDB" id="A0A059J154"/>
<accession>A0A059J154</accession>
<dbReference type="HOGENOM" id="CLU_1448702_0_0_1"/>
<comment type="caution">
    <text evidence="1">The sequence shown here is derived from an EMBL/GenBank/DDBJ whole genome shotgun (WGS) entry which is preliminary data.</text>
</comment>